<evidence type="ECO:0000256" key="4">
    <source>
        <dbReference type="ARBA" id="ARBA00022989"/>
    </source>
</evidence>
<evidence type="ECO:0000259" key="7">
    <source>
        <dbReference type="PROSITE" id="PS50850"/>
    </source>
</evidence>
<dbReference type="InterPro" id="IPR011701">
    <property type="entry name" value="MFS"/>
</dbReference>
<feature type="transmembrane region" description="Helical" evidence="6">
    <location>
        <begin position="295"/>
        <end position="314"/>
    </location>
</feature>
<feature type="transmembrane region" description="Helical" evidence="6">
    <location>
        <begin position="326"/>
        <end position="346"/>
    </location>
</feature>
<sequence length="452" mass="49208">MTAGTATIDGATPVVQPDDHDRRIEASITAKFGRRVMPILAIMCMVAWLDRQNIAFAKLQMVSDLGLSEYAYGLGASLFFLSYTLFQLPNSLLIARYGPVRFFIPATLGWGVITIGMAASDSPTIFYLLRFLLGVVEGGFYTGSIYLLTLWLPYERRAQANGILLGASLAANIIVGPLCGAMLDLDMVMGLRGWQWVFIATGLPSLLLALAFPLLMPPGPDKARFFTEEERVWLRERLDREKAAQPGTNPGVMDGLAHPLVLFMAVPVLAIGIASIGIIYWLPTIIADFGVSNSVNGWLNCIPWIAVVAGLVWWPRRAERRQERFWHAMIPLFISAVSAVLVPFASWPPLQLALLTLCTMGIFVAQPIIWSFPGRMLRSGAVAAMLAACGMFANVGAFIGQNLIPWIAQESGSTRAPMFSVAVMALLAALSAGYLVRRAERRGALSESGSVQ</sequence>
<feature type="transmembrane region" description="Helical" evidence="6">
    <location>
        <begin position="382"/>
        <end position="404"/>
    </location>
</feature>
<keyword evidence="5 6" id="KW-0472">Membrane</keyword>
<feature type="transmembrane region" description="Helical" evidence="6">
    <location>
        <begin position="416"/>
        <end position="436"/>
    </location>
</feature>
<name>A0A1T5EJY5_9SPHN</name>
<evidence type="ECO:0000313" key="9">
    <source>
        <dbReference type="Proteomes" id="UP000189818"/>
    </source>
</evidence>
<dbReference type="GO" id="GO:0022857">
    <property type="term" value="F:transmembrane transporter activity"/>
    <property type="evidence" value="ECO:0007669"/>
    <property type="project" value="InterPro"/>
</dbReference>
<dbReference type="PROSITE" id="PS50850">
    <property type="entry name" value="MFS"/>
    <property type="match status" value="1"/>
</dbReference>
<feature type="transmembrane region" description="Helical" evidence="6">
    <location>
        <begin position="125"/>
        <end position="151"/>
    </location>
</feature>
<comment type="subcellular location">
    <subcellularLocation>
        <location evidence="1">Membrane</location>
        <topology evidence="1">Multi-pass membrane protein</topology>
    </subcellularLocation>
</comment>
<dbReference type="GO" id="GO:0016020">
    <property type="term" value="C:membrane"/>
    <property type="evidence" value="ECO:0007669"/>
    <property type="project" value="UniProtKB-SubCell"/>
</dbReference>
<keyword evidence="3 6" id="KW-0812">Transmembrane</keyword>
<dbReference type="SUPFAM" id="SSF103473">
    <property type="entry name" value="MFS general substrate transporter"/>
    <property type="match status" value="1"/>
</dbReference>
<organism evidence="8 9">
    <name type="scientific">Rhizorhabdus histidinilytica</name>
    <dbReference type="NCBI Taxonomy" id="439228"/>
    <lineage>
        <taxon>Bacteria</taxon>
        <taxon>Pseudomonadati</taxon>
        <taxon>Pseudomonadota</taxon>
        <taxon>Alphaproteobacteria</taxon>
        <taxon>Sphingomonadales</taxon>
        <taxon>Sphingomonadaceae</taxon>
        <taxon>Rhizorhabdus</taxon>
    </lineage>
</organism>
<evidence type="ECO:0000256" key="5">
    <source>
        <dbReference type="ARBA" id="ARBA00023136"/>
    </source>
</evidence>
<reference evidence="9" key="1">
    <citation type="submission" date="2017-02" db="EMBL/GenBank/DDBJ databases">
        <authorList>
            <person name="Varghese N."/>
            <person name="Submissions S."/>
        </authorList>
    </citation>
    <scope>NUCLEOTIDE SEQUENCE [LARGE SCALE GENOMIC DNA]</scope>
    <source>
        <strain evidence="9">UM2</strain>
    </source>
</reference>
<dbReference type="STRING" id="439228.SAMN06295920_10743"/>
<dbReference type="PANTHER" id="PTHR43791:SF36">
    <property type="entry name" value="TRANSPORTER, PUTATIVE (AFU_ORTHOLOGUE AFUA_6G08340)-RELATED"/>
    <property type="match status" value="1"/>
</dbReference>
<proteinExistence type="predicted"/>
<keyword evidence="9" id="KW-1185">Reference proteome</keyword>
<feature type="transmembrane region" description="Helical" evidence="6">
    <location>
        <begin position="352"/>
        <end position="370"/>
    </location>
</feature>
<keyword evidence="2" id="KW-0813">Transport</keyword>
<dbReference type="AlphaFoldDB" id="A0A1T5EJY5"/>
<dbReference type="Gene3D" id="1.20.1250.20">
    <property type="entry name" value="MFS general substrate transporter like domains"/>
    <property type="match status" value="2"/>
</dbReference>
<feature type="transmembrane region" description="Helical" evidence="6">
    <location>
        <begin position="32"/>
        <end position="50"/>
    </location>
</feature>
<dbReference type="InterPro" id="IPR036259">
    <property type="entry name" value="MFS_trans_sf"/>
</dbReference>
<dbReference type="OrthoDB" id="9773957at2"/>
<feature type="domain" description="Major facilitator superfamily (MFS) profile" evidence="7">
    <location>
        <begin position="36"/>
        <end position="440"/>
    </location>
</feature>
<evidence type="ECO:0000256" key="3">
    <source>
        <dbReference type="ARBA" id="ARBA00022692"/>
    </source>
</evidence>
<feature type="transmembrane region" description="Helical" evidence="6">
    <location>
        <begin position="260"/>
        <end position="283"/>
    </location>
</feature>
<evidence type="ECO:0000256" key="1">
    <source>
        <dbReference type="ARBA" id="ARBA00004141"/>
    </source>
</evidence>
<dbReference type="Pfam" id="PF07690">
    <property type="entry name" value="MFS_1"/>
    <property type="match status" value="1"/>
</dbReference>
<feature type="transmembrane region" description="Helical" evidence="6">
    <location>
        <begin position="70"/>
        <end position="88"/>
    </location>
</feature>
<feature type="transmembrane region" description="Helical" evidence="6">
    <location>
        <begin position="195"/>
        <end position="215"/>
    </location>
</feature>
<evidence type="ECO:0000256" key="2">
    <source>
        <dbReference type="ARBA" id="ARBA00022448"/>
    </source>
</evidence>
<feature type="transmembrane region" description="Helical" evidence="6">
    <location>
        <begin position="163"/>
        <end position="183"/>
    </location>
</feature>
<dbReference type="Proteomes" id="UP000189818">
    <property type="component" value="Unassembled WGS sequence"/>
</dbReference>
<dbReference type="RefSeq" id="WP_125723835.1">
    <property type="nucleotide sequence ID" value="NZ_FUYM01000007.1"/>
</dbReference>
<protein>
    <submittedName>
        <fullName evidence="8">Sugar phosphate permease</fullName>
    </submittedName>
</protein>
<dbReference type="InterPro" id="IPR020846">
    <property type="entry name" value="MFS_dom"/>
</dbReference>
<accession>A0A1T5EJY5</accession>
<dbReference type="PANTHER" id="PTHR43791">
    <property type="entry name" value="PERMEASE-RELATED"/>
    <property type="match status" value="1"/>
</dbReference>
<gene>
    <name evidence="8" type="ORF">SAMN06295920_10743</name>
</gene>
<evidence type="ECO:0000256" key="6">
    <source>
        <dbReference type="SAM" id="Phobius"/>
    </source>
</evidence>
<keyword evidence="4 6" id="KW-1133">Transmembrane helix</keyword>
<evidence type="ECO:0000313" key="8">
    <source>
        <dbReference type="EMBL" id="SKB84216.1"/>
    </source>
</evidence>
<feature type="transmembrane region" description="Helical" evidence="6">
    <location>
        <begin position="100"/>
        <end position="119"/>
    </location>
</feature>
<dbReference type="CDD" id="cd17319">
    <property type="entry name" value="MFS_ExuT_GudP_like"/>
    <property type="match status" value="1"/>
</dbReference>
<dbReference type="EMBL" id="FUYM01000007">
    <property type="protein sequence ID" value="SKB84216.1"/>
    <property type="molecule type" value="Genomic_DNA"/>
</dbReference>